<dbReference type="Pfam" id="PF00990">
    <property type="entry name" value="GGDEF"/>
    <property type="match status" value="1"/>
</dbReference>
<dbReference type="AlphaFoldDB" id="W2VNJ4"/>
<dbReference type="Gene3D" id="3.30.70.270">
    <property type="match status" value="1"/>
</dbReference>
<dbReference type="GO" id="GO:0043709">
    <property type="term" value="P:cell adhesion involved in single-species biofilm formation"/>
    <property type="evidence" value="ECO:0007669"/>
    <property type="project" value="TreeGrafter"/>
</dbReference>
<name>W2VNJ4_PHYNI</name>
<evidence type="ECO:0000313" key="3">
    <source>
        <dbReference type="Proteomes" id="UP000018958"/>
    </source>
</evidence>
<gene>
    <name evidence="2" type="ORF">F441_22836</name>
</gene>
<accession>W2VNJ4</accession>
<evidence type="ECO:0000313" key="2">
    <source>
        <dbReference type="EMBL" id="ETO99745.1"/>
    </source>
</evidence>
<dbReference type="InterPro" id="IPR043128">
    <property type="entry name" value="Rev_trsase/Diguanyl_cyclase"/>
</dbReference>
<dbReference type="EMBL" id="ANIX01005135">
    <property type="protein sequence ID" value="ETO99745.1"/>
    <property type="molecule type" value="Genomic_DNA"/>
</dbReference>
<dbReference type="PANTHER" id="PTHR45138">
    <property type="entry name" value="REGULATORY COMPONENTS OF SENSORY TRANSDUCTION SYSTEM"/>
    <property type="match status" value="1"/>
</dbReference>
<dbReference type="PROSITE" id="PS50887">
    <property type="entry name" value="GGDEF"/>
    <property type="match status" value="1"/>
</dbReference>
<dbReference type="CDD" id="cd01949">
    <property type="entry name" value="GGDEF"/>
    <property type="match status" value="1"/>
</dbReference>
<feature type="domain" description="GGDEF" evidence="1">
    <location>
        <begin position="1"/>
        <end position="134"/>
    </location>
</feature>
<comment type="caution">
    <text evidence="2">The sequence shown here is derived from an EMBL/GenBank/DDBJ whole genome shotgun (WGS) entry which is preliminary data.</text>
</comment>
<dbReference type="SUPFAM" id="SSF55073">
    <property type="entry name" value="Nucleotide cyclase"/>
    <property type="match status" value="1"/>
</dbReference>
<dbReference type="InterPro" id="IPR050469">
    <property type="entry name" value="Diguanylate_Cyclase"/>
</dbReference>
<dbReference type="InterPro" id="IPR029787">
    <property type="entry name" value="Nucleotide_cyclase"/>
</dbReference>
<proteinExistence type="predicted"/>
<reference evidence="2 3" key="1">
    <citation type="submission" date="2013-11" db="EMBL/GenBank/DDBJ databases">
        <title>The Genome Sequence of Phytophthora parasitica CJ01A1.</title>
        <authorList>
            <consortium name="The Broad Institute Genomics Platform"/>
            <person name="Russ C."/>
            <person name="Tyler B."/>
            <person name="Panabieres F."/>
            <person name="Shan W."/>
            <person name="Tripathy S."/>
            <person name="Grunwald N."/>
            <person name="Machado M."/>
            <person name="Johnson C.S."/>
            <person name="Walker B."/>
            <person name="Young S.K."/>
            <person name="Zeng Q."/>
            <person name="Gargeya S."/>
            <person name="Fitzgerald M."/>
            <person name="Haas B."/>
            <person name="Abouelleil A."/>
            <person name="Allen A.W."/>
            <person name="Alvarado L."/>
            <person name="Arachchi H.M."/>
            <person name="Berlin A.M."/>
            <person name="Chapman S.B."/>
            <person name="Gainer-Dewar J."/>
            <person name="Goldberg J."/>
            <person name="Griggs A."/>
            <person name="Gujja S."/>
            <person name="Hansen M."/>
            <person name="Howarth C."/>
            <person name="Imamovic A."/>
            <person name="Ireland A."/>
            <person name="Larimer J."/>
            <person name="McCowan C."/>
            <person name="Murphy C."/>
            <person name="Pearson M."/>
            <person name="Poon T.W."/>
            <person name="Priest M."/>
            <person name="Roberts A."/>
            <person name="Saif S."/>
            <person name="Shea T."/>
            <person name="Sisk P."/>
            <person name="Sykes S."/>
            <person name="Wortman J."/>
            <person name="Nusbaum C."/>
            <person name="Birren B."/>
        </authorList>
    </citation>
    <scope>NUCLEOTIDE SEQUENCE [LARGE SCALE GENOMIC DNA]</scope>
    <source>
        <strain evidence="2 3">CJ01A1</strain>
    </source>
</reference>
<dbReference type="GO" id="GO:0052621">
    <property type="term" value="F:diguanylate cyclase activity"/>
    <property type="evidence" value="ECO:0007669"/>
    <property type="project" value="TreeGrafter"/>
</dbReference>
<organism evidence="2 3">
    <name type="scientific">Phytophthora nicotianae CJ01A1</name>
    <dbReference type="NCBI Taxonomy" id="1317063"/>
    <lineage>
        <taxon>Eukaryota</taxon>
        <taxon>Sar</taxon>
        <taxon>Stramenopiles</taxon>
        <taxon>Oomycota</taxon>
        <taxon>Peronosporomycetes</taxon>
        <taxon>Peronosporales</taxon>
        <taxon>Peronosporaceae</taxon>
        <taxon>Phytophthora</taxon>
    </lineage>
</organism>
<dbReference type="PANTHER" id="PTHR45138:SF24">
    <property type="entry name" value="DIGUANYLATE CYCLASE DGCC-RELATED"/>
    <property type="match status" value="1"/>
</dbReference>
<dbReference type="Proteomes" id="UP000018958">
    <property type="component" value="Unassembled WGS sequence"/>
</dbReference>
<dbReference type="NCBIfam" id="TIGR00254">
    <property type="entry name" value="GGDEF"/>
    <property type="match status" value="1"/>
</dbReference>
<protein>
    <recommendedName>
        <fullName evidence="1">GGDEF domain-containing protein</fullName>
    </recommendedName>
</protein>
<dbReference type="SMART" id="SM00267">
    <property type="entry name" value="GGDEF"/>
    <property type="match status" value="1"/>
</dbReference>
<dbReference type="InterPro" id="IPR000160">
    <property type="entry name" value="GGDEF_dom"/>
</dbReference>
<sequence length="146" mass="15885">MAIALCDVDHFKAVNDRFGHETGDRVLKTIAGELRSVKNRGGYVVRLGGEEFAVLLPDHALERAGAEVDRVRERLGARNLIDSVTERPIGSITFSAGIAMVDGQQGLRRALRLADAALYAAKHAGRNRIYAAFGDGQMAPMHNDMQ</sequence>
<dbReference type="GO" id="GO:0005886">
    <property type="term" value="C:plasma membrane"/>
    <property type="evidence" value="ECO:0007669"/>
    <property type="project" value="TreeGrafter"/>
</dbReference>
<evidence type="ECO:0000259" key="1">
    <source>
        <dbReference type="PROSITE" id="PS50887"/>
    </source>
</evidence>